<accession>A0ABM3UT26</accession>
<keyword evidence="2" id="KW-1185">Reference proteome</keyword>
<feature type="signal peptide" evidence="1">
    <location>
        <begin position="1"/>
        <end position="19"/>
    </location>
</feature>
<reference evidence="3" key="1">
    <citation type="submission" date="2025-08" db="UniProtKB">
        <authorList>
            <consortium name="RefSeq"/>
        </authorList>
    </citation>
    <scope>IDENTIFICATION</scope>
    <source>
        <strain evidence="3">Aabys</strain>
        <tissue evidence="3">Whole body</tissue>
    </source>
</reference>
<feature type="chain" id="PRO_5046143167" evidence="1">
    <location>
        <begin position="20"/>
        <end position="111"/>
    </location>
</feature>
<gene>
    <name evidence="3" type="primary">LOC131801747</name>
</gene>
<name>A0ABM3UT26_MUSDO</name>
<dbReference type="GeneID" id="131801747"/>
<dbReference type="Proteomes" id="UP001652621">
    <property type="component" value="Unplaced"/>
</dbReference>
<keyword evidence="1" id="KW-0732">Signal</keyword>
<sequence length="111" mass="10840">MKLFIALVVLVAAICLAFAQPRPSVTAAETLESVDGGVAVDTDSVLTRKVRSYGGYGGFGGFYPGGYGGGFYPGGYGGYGGYPGFGGGFGGGSSFAQASAGASGFGGGFYG</sequence>
<organism evidence="2 3">
    <name type="scientific">Musca domestica</name>
    <name type="common">House fly</name>
    <dbReference type="NCBI Taxonomy" id="7370"/>
    <lineage>
        <taxon>Eukaryota</taxon>
        <taxon>Metazoa</taxon>
        <taxon>Ecdysozoa</taxon>
        <taxon>Arthropoda</taxon>
        <taxon>Hexapoda</taxon>
        <taxon>Insecta</taxon>
        <taxon>Pterygota</taxon>
        <taxon>Neoptera</taxon>
        <taxon>Endopterygota</taxon>
        <taxon>Diptera</taxon>
        <taxon>Brachycera</taxon>
        <taxon>Muscomorpha</taxon>
        <taxon>Muscoidea</taxon>
        <taxon>Muscidae</taxon>
        <taxon>Musca</taxon>
    </lineage>
</organism>
<evidence type="ECO:0000313" key="3">
    <source>
        <dbReference type="RefSeq" id="XP_058976674.1"/>
    </source>
</evidence>
<proteinExistence type="predicted"/>
<evidence type="ECO:0000313" key="2">
    <source>
        <dbReference type="Proteomes" id="UP001652621"/>
    </source>
</evidence>
<evidence type="ECO:0000256" key="1">
    <source>
        <dbReference type="SAM" id="SignalP"/>
    </source>
</evidence>
<protein>
    <submittedName>
        <fullName evidence="3">Keratin, type II cytoskeletal 2 epidermal-like</fullName>
    </submittedName>
</protein>
<dbReference type="RefSeq" id="XP_058976674.1">
    <property type="nucleotide sequence ID" value="XM_059120691.1"/>
</dbReference>